<comment type="cofactor">
    <cofactor evidence="1">
        <name>Mg(2+)</name>
        <dbReference type="ChEBI" id="CHEBI:18420"/>
    </cofactor>
</comment>
<keyword evidence="1" id="KW-0479">Metal-binding</keyword>
<dbReference type="Pfam" id="PF13344">
    <property type="entry name" value="Hydrolase_6"/>
    <property type="match status" value="1"/>
</dbReference>
<proteinExistence type="inferred from homology"/>
<dbReference type="SUPFAM" id="SSF56784">
    <property type="entry name" value="HAD-like"/>
    <property type="match status" value="1"/>
</dbReference>
<keyword evidence="3" id="KW-1185">Reference proteome</keyword>
<comment type="function">
    <text evidence="1">Catalyzes the dephosphorylation of 2-6 carbon acid sugars in vitro.</text>
</comment>
<dbReference type="GO" id="GO:0016787">
    <property type="term" value="F:hydrolase activity"/>
    <property type="evidence" value="ECO:0007669"/>
    <property type="project" value="UniProtKB-KW"/>
</dbReference>
<reference evidence="2 3" key="1">
    <citation type="submission" date="2024-09" db="EMBL/GenBank/DDBJ databases">
        <authorList>
            <person name="Sun Q."/>
            <person name="Mori K."/>
        </authorList>
    </citation>
    <scope>NUCLEOTIDE SEQUENCE [LARGE SCALE GENOMIC DNA]</scope>
    <source>
        <strain evidence="2 3">CCM 7759</strain>
    </source>
</reference>
<dbReference type="PANTHER" id="PTHR19288:SF46">
    <property type="entry name" value="HALOACID DEHALOGENASE-LIKE HYDROLASE DOMAIN-CONTAINING PROTEIN 2"/>
    <property type="match status" value="1"/>
</dbReference>
<name>A0ABV6DGI4_9BACL</name>
<dbReference type="EC" id="3.1.3.-" evidence="1"/>
<dbReference type="Gene3D" id="3.40.50.1000">
    <property type="entry name" value="HAD superfamily/HAD-like"/>
    <property type="match status" value="2"/>
</dbReference>
<evidence type="ECO:0000313" key="3">
    <source>
        <dbReference type="Proteomes" id="UP001589776"/>
    </source>
</evidence>
<keyword evidence="1" id="KW-0460">Magnesium</keyword>
<dbReference type="NCBIfam" id="TIGR01460">
    <property type="entry name" value="HAD-SF-IIA"/>
    <property type="match status" value="1"/>
</dbReference>
<dbReference type="InterPro" id="IPR036412">
    <property type="entry name" value="HAD-like_sf"/>
</dbReference>
<accession>A0ABV6DGI4</accession>
<dbReference type="InterPro" id="IPR006357">
    <property type="entry name" value="HAD-SF_hydro_IIA"/>
</dbReference>
<evidence type="ECO:0000313" key="2">
    <source>
        <dbReference type="EMBL" id="MFC0211760.1"/>
    </source>
</evidence>
<dbReference type="RefSeq" id="WP_377468751.1">
    <property type="nucleotide sequence ID" value="NZ_JBHLWN010000022.1"/>
</dbReference>
<dbReference type="PANTHER" id="PTHR19288">
    <property type="entry name" value="4-NITROPHENYLPHOSPHATASE-RELATED"/>
    <property type="match status" value="1"/>
</dbReference>
<gene>
    <name evidence="2" type="ORF">ACFFK0_04705</name>
</gene>
<dbReference type="PIRSF" id="PIRSF000915">
    <property type="entry name" value="PGP-type_phosphatase"/>
    <property type="match status" value="1"/>
</dbReference>
<organism evidence="2 3">
    <name type="scientific">Paenibacillus chartarius</name>
    <dbReference type="NCBI Taxonomy" id="747481"/>
    <lineage>
        <taxon>Bacteria</taxon>
        <taxon>Bacillati</taxon>
        <taxon>Bacillota</taxon>
        <taxon>Bacilli</taxon>
        <taxon>Bacillales</taxon>
        <taxon>Paenibacillaceae</taxon>
        <taxon>Paenibacillus</taxon>
    </lineage>
</organism>
<dbReference type="Pfam" id="PF13242">
    <property type="entry name" value="Hydrolase_like"/>
    <property type="match status" value="1"/>
</dbReference>
<dbReference type="InterPro" id="IPR023214">
    <property type="entry name" value="HAD_sf"/>
</dbReference>
<dbReference type="Proteomes" id="UP001589776">
    <property type="component" value="Unassembled WGS sequence"/>
</dbReference>
<evidence type="ECO:0000256" key="1">
    <source>
        <dbReference type="PIRNR" id="PIRNR000915"/>
    </source>
</evidence>
<comment type="similarity">
    <text evidence="1">Belongs to the HAD-like hydrolase superfamily. NagD family.</text>
</comment>
<sequence length="274" mass="29688">MSEGLTRAECTMEPMRALHAYDGYLFDLDGTIYSGNTVLPGALATLNQLRDRGKAVLFVTNTTVRTKEQVRERLQSLGIACEDHEVMTALCVSAQYFQEFEPSAQVLMIGEEAMRLELERSGVATTADARSATHVLVGLDRQLTYDKLTLGMAALRSGAKLIASNPDPFCPLDDGAIPDTWAIVKALETASLSKTCRVVGKPSAYYAQKALNKLKLPPAQCLMVGDRVETDIRLGLTNGMATALVLTGADTARDAERAGLQPDYVLETLAEIML</sequence>
<protein>
    <recommendedName>
        <fullName evidence="1">Acid sugar phosphatase</fullName>
        <ecNumber evidence="1">3.1.3.-</ecNumber>
    </recommendedName>
</protein>
<comment type="caution">
    <text evidence="2">The sequence shown here is derived from an EMBL/GenBank/DDBJ whole genome shotgun (WGS) entry which is preliminary data.</text>
</comment>
<dbReference type="EMBL" id="JBHLWN010000022">
    <property type="protein sequence ID" value="MFC0211760.1"/>
    <property type="molecule type" value="Genomic_DNA"/>
</dbReference>
<keyword evidence="2" id="KW-0378">Hydrolase</keyword>